<evidence type="ECO:0000313" key="1">
    <source>
        <dbReference type="EMBL" id="AST91562.1"/>
    </source>
</evidence>
<sequence>MKFKRFFMSGLGVLIIVGALLLMLNPHIRGAVKLVVAEDPFVEVQESSSSKKVMAHWDEGEGIQTLLEELENDGWMMEDHFGSAFMFTNNDRTLVVNIWKWTDYFVVAEMTEG</sequence>
<gene>
    <name evidence="1" type="ORF">BC6307_09840</name>
</gene>
<protein>
    <submittedName>
        <fullName evidence="1">Uncharacterized protein</fullName>
    </submittedName>
</protein>
<organism evidence="1 2">
    <name type="scientific">Sutcliffiella cohnii</name>
    <dbReference type="NCBI Taxonomy" id="33932"/>
    <lineage>
        <taxon>Bacteria</taxon>
        <taxon>Bacillati</taxon>
        <taxon>Bacillota</taxon>
        <taxon>Bacilli</taxon>
        <taxon>Bacillales</taxon>
        <taxon>Bacillaceae</taxon>
        <taxon>Sutcliffiella</taxon>
    </lineage>
</organism>
<dbReference type="STRING" id="1314751.GCA_001591425_01285"/>
<evidence type="ECO:0000313" key="2">
    <source>
        <dbReference type="Proteomes" id="UP000215224"/>
    </source>
</evidence>
<dbReference type="KEGG" id="bcoh:BC6307_09840"/>
<dbReference type="EMBL" id="CP018866">
    <property type="protein sequence ID" value="AST91562.1"/>
    <property type="molecule type" value="Genomic_DNA"/>
</dbReference>
<dbReference type="RefSeq" id="WP_066413628.1">
    <property type="nucleotide sequence ID" value="NZ_CP018866.1"/>
</dbReference>
<proteinExistence type="predicted"/>
<name>A0A223KQ03_9BACI</name>
<keyword evidence="2" id="KW-1185">Reference proteome</keyword>
<reference evidence="1 2" key="1">
    <citation type="submission" date="2016-12" db="EMBL/GenBank/DDBJ databases">
        <title>The whole genome sequencing and assembly of Bacillus cohnii DSM 6307T strain.</title>
        <authorList>
            <person name="Lee Y.-J."/>
            <person name="Yi H."/>
            <person name="Bahn Y.-S."/>
            <person name="Kim J.F."/>
            <person name="Lee D.-W."/>
        </authorList>
    </citation>
    <scope>NUCLEOTIDE SEQUENCE [LARGE SCALE GENOMIC DNA]</scope>
    <source>
        <strain evidence="1 2">DSM 6307</strain>
    </source>
</reference>
<dbReference type="AlphaFoldDB" id="A0A223KQ03"/>
<dbReference type="Proteomes" id="UP000215224">
    <property type="component" value="Chromosome"/>
</dbReference>
<accession>A0A223KQ03</accession>